<evidence type="ECO:0000256" key="1">
    <source>
        <dbReference type="SAM" id="MobiDB-lite"/>
    </source>
</evidence>
<evidence type="ECO:0000313" key="3">
    <source>
        <dbReference type="Proteomes" id="UP000515856"/>
    </source>
</evidence>
<dbReference type="RefSeq" id="WP_117536648.1">
    <property type="nucleotide sequence ID" value="NZ_CP060636.1"/>
</dbReference>
<feature type="compositionally biased region" description="Polar residues" evidence="1">
    <location>
        <begin position="603"/>
        <end position="614"/>
    </location>
</feature>
<feature type="region of interest" description="Disordered" evidence="1">
    <location>
        <begin position="408"/>
        <end position="430"/>
    </location>
</feature>
<reference evidence="2 3" key="1">
    <citation type="submission" date="2020-08" db="EMBL/GenBank/DDBJ databases">
        <authorList>
            <person name="Liu C."/>
            <person name="Sun Q."/>
        </authorList>
    </citation>
    <scope>NUCLEOTIDE SEQUENCE [LARGE SCALE GENOMIC DNA]</scope>
    <source>
        <strain evidence="2 3">NSJ-61</strain>
    </source>
</reference>
<dbReference type="Pfam" id="PF14262">
    <property type="entry name" value="Cthe_2159"/>
    <property type="match status" value="1"/>
</dbReference>
<evidence type="ECO:0000313" key="2">
    <source>
        <dbReference type="EMBL" id="QNM10801.1"/>
    </source>
</evidence>
<dbReference type="InterPro" id="IPR025584">
    <property type="entry name" value="Cthe_2159"/>
</dbReference>
<keyword evidence="3" id="KW-1185">Reference proteome</keyword>
<protein>
    <submittedName>
        <fullName evidence="2">Carbohydrate-binding domain-containing protein</fullName>
    </submittedName>
</protein>
<name>A0A7G9GJ19_9FIRM</name>
<feature type="region of interest" description="Disordered" evidence="1">
    <location>
        <begin position="603"/>
        <end position="631"/>
    </location>
</feature>
<dbReference type="Proteomes" id="UP000515856">
    <property type="component" value="Chromosome"/>
</dbReference>
<organism evidence="2 3">
    <name type="scientific">[Eubacterium] hominis</name>
    <dbReference type="NCBI Taxonomy" id="2764325"/>
    <lineage>
        <taxon>Bacteria</taxon>
        <taxon>Bacillati</taxon>
        <taxon>Bacillota</taxon>
        <taxon>Erysipelotrichia</taxon>
        <taxon>Erysipelotrichales</taxon>
        <taxon>Erysipelotrichaceae</taxon>
        <taxon>Amedibacillus</taxon>
    </lineage>
</organism>
<dbReference type="EMBL" id="CP060636">
    <property type="protein sequence ID" value="QNM10801.1"/>
    <property type="molecule type" value="Genomic_DNA"/>
</dbReference>
<feature type="compositionally biased region" description="Polar residues" evidence="1">
    <location>
        <begin position="417"/>
        <end position="426"/>
    </location>
</feature>
<proteinExistence type="predicted"/>
<gene>
    <name evidence="2" type="ORF">H9Q80_10945</name>
</gene>
<dbReference type="AlphaFoldDB" id="A0A7G9GJ19"/>
<feature type="compositionally biased region" description="Low complexity" evidence="1">
    <location>
        <begin position="304"/>
        <end position="315"/>
    </location>
</feature>
<sequence length="631" mass="65833">MRKQTIIAFILSMALLINGCQKKEESTTNTSQAQSTTVKTATTSKIDFTFADEDFDDSYDEQAISIGLSDTSLKADGVSIKNGSITISKAGTYVCSGTLKNGSIIVDAGKEDLVRIVLNNANITSDTSSAIYVKQAKKTVLILAKDSENTISDAKDYTYEDAEKEEPNAAIFSKDDLSITGSGKLIVNANFNHGIFSKNQLVITSGSFDITSQNDGLKGKDGIAIADGTFTINAQGDGMQASESQEESKGWVYIEAGTFHITSQGDGIQAETNLEISDGTFDITTGGGSQNASIKSDWGRWGPQDQTSTSEDTTSAKGIKSGKDMIISKGTYTFDTSDDAIHTNASMDIKDGTYTIQSGDDGIHADETLTVEKGSMDIKKSYEGIEGNQIVIQGGDIQVVSSDDGLNAAGGNDGSSMNGRPGQNTFSSSDSDVSITITGGNIYVNASGDGLDSNGNLYIKGGSVIVDGPQDSGNGALDYDGTCEITGGTLIAAGMSGMAQMPSDTSSQASVMITFDQTQSENTLISLMQDNDLIIAYAPSKKFNNIVISTPSLTKDKTYSIQSGGTISGLESKKAITEGTINNASTLGSFTLSDMATSISQDGTSVQAGMNQPQGKPGGDKEMGGPGGHGM</sequence>
<dbReference type="KEGG" id="ehn:H9Q80_10945"/>
<accession>A0A7G9GJ19</accession>
<feature type="region of interest" description="Disordered" evidence="1">
    <location>
        <begin position="281"/>
        <end position="321"/>
    </location>
</feature>